<dbReference type="SUPFAM" id="SSF103473">
    <property type="entry name" value="MFS general substrate transporter"/>
    <property type="match status" value="1"/>
</dbReference>
<organism evidence="12 13">
    <name type="scientific">Streptomyces albiaxialis</name>
    <dbReference type="NCBI Taxonomy" id="329523"/>
    <lineage>
        <taxon>Bacteria</taxon>
        <taxon>Bacillati</taxon>
        <taxon>Actinomycetota</taxon>
        <taxon>Actinomycetes</taxon>
        <taxon>Kitasatosporales</taxon>
        <taxon>Streptomycetaceae</taxon>
        <taxon>Streptomyces</taxon>
    </lineage>
</organism>
<dbReference type="InterPro" id="IPR036259">
    <property type="entry name" value="MFS_trans_sf"/>
</dbReference>
<dbReference type="InterPro" id="IPR011701">
    <property type="entry name" value="MFS"/>
</dbReference>
<dbReference type="PANTHER" id="PTHR43528">
    <property type="entry name" value="ALPHA-KETOGLUTARATE PERMEASE"/>
    <property type="match status" value="1"/>
</dbReference>
<dbReference type="Proteomes" id="UP001500016">
    <property type="component" value="Unassembled WGS sequence"/>
</dbReference>
<feature type="transmembrane region" description="Helical" evidence="10">
    <location>
        <begin position="259"/>
        <end position="277"/>
    </location>
</feature>
<dbReference type="InterPro" id="IPR005829">
    <property type="entry name" value="Sugar_transporter_CS"/>
</dbReference>
<feature type="transmembrane region" description="Helical" evidence="10">
    <location>
        <begin position="388"/>
        <end position="410"/>
    </location>
</feature>
<dbReference type="RefSeq" id="WP_344526138.1">
    <property type="nucleotide sequence ID" value="NZ_BAAAPE010000005.1"/>
</dbReference>
<feature type="transmembrane region" description="Helical" evidence="10">
    <location>
        <begin position="326"/>
        <end position="344"/>
    </location>
</feature>
<dbReference type="PROSITE" id="PS00217">
    <property type="entry name" value="SUGAR_TRANSPORT_2"/>
    <property type="match status" value="1"/>
</dbReference>
<evidence type="ECO:0000313" key="12">
    <source>
        <dbReference type="EMBL" id="GAA2069571.1"/>
    </source>
</evidence>
<feature type="region of interest" description="Disordered" evidence="9">
    <location>
        <begin position="1"/>
        <end position="29"/>
    </location>
</feature>
<keyword evidence="3" id="KW-0813">Transport</keyword>
<name>A0ABN2VRC5_9ACTN</name>
<evidence type="ECO:0000256" key="2">
    <source>
        <dbReference type="ARBA" id="ARBA00008240"/>
    </source>
</evidence>
<dbReference type="PROSITE" id="PS00216">
    <property type="entry name" value="SUGAR_TRANSPORT_1"/>
    <property type="match status" value="1"/>
</dbReference>
<dbReference type="Pfam" id="PF07690">
    <property type="entry name" value="MFS_1"/>
    <property type="match status" value="1"/>
</dbReference>
<feature type="transmembrane region" description="Helical" evidence="10">
    <location>
        <begin position="206"/>
        <end position="227"/>
    </location>
</feature>
<evidence type="ECO:0000256" key="8">
    <source>
        <dbReference type="ARBA" id="ARBA00023136"/>
    </source>
</evidence>
<feature type="domain" description="Major facilitator superfamily (MFS) profile" evidence="11">
    <location>
        <begin position="34"/>
        <end position="443"/>
    </location>
</feature>
<feature type="transmembrane region" description="Helical" evidence="10">
    <location>
        <begin position="106"/>
        <end position="127"/>
    </location>
</feature>
<dbReference type="InterPro" id="IPR051084">
    <property type="entry name" value="H+-coupled_symporters"/>
</dbReference>
<evidence type="ECO:0000256" key="5">
    <source>
        <dbReference type="ARBA" id="ARBA00022692"/>
    </source>
</evidence>
<reference evidence="12 13" key="1">
    <citation type="journal article" date="2019" name="Int. J. Syst. Evol. Microbiol.">
        <title>The Global Catalogue of Microorganisms (GCM) 10K type strain sequencing project: providing services to taxonomists for standard genome sequencing and annotation.</title>
        <authorList>
            <consortium name="The Broad Institute Genomics Platform"/>
            <consortium name="The Broad Institute Genome Sequencing Center for Infectious Disease"/>
            <person name="Wu L."/>
            <person name="Ma J."/>
        </authorList>
    </citation>
    <scope>NUCLEOTIDE SEQUENCE [LARGE SCALE GENOMIC DNA]</scope>
    <source>
        <strain evidence="12 13">JCM 15478</strain>
    </source>
</reference>
<evidence type="ECO:0000256" key="3">
    <source>
        <dbReference type="ARBA" id="ARBA00022448"/>
    </source>
</evidence>
<feature type="transmembrane region" description="Helical" evidence="10">
    <location>
        <begin position="297"/>
        <end position="317"/>
    </location>
</feature>
<proteinExistence type="inferred from homology"/>
<keyword evidence="5 10" id="KW-0812">Transmembrane</keyword>
<dbReference type="EMBL" id="BAAAPE010000005">
    <property type="protein sequence ID" value="GAA2069571.1"/>
    <property type="molecule type" value="Genomic_DNA"/>
</dbReference>
<dbReference type="PANTHER" id="PTHR43528:SF1">
    <property type="entry name" value="ALPHA-KETOGLUTARATE PERMEASE"/>
    <property type="match status" value="1"/>
</dbReference>
<comment type="caution">
    <text evidence="12">The sequence shown here is derived from an EMBL/GenBank/DDBJ whole genome shotgun (WGS) entry which is preliminary data.</text>
</comment>
<evidence type="ECO:0000256" key="1">
    <source>
        <dbReference type="ARBA" id="ARBA00004651"/>
    </source>
</evidence>
<keyword evidence="6" id="KW-0769">Symport</keyword>
<evidence type="ECO:0000259" key="11">
    <source>
        <dbReference type="PROSITE" id="PS50850"/>
    </source>
</evidence>
<keyword evidence="13" id="KW-1185">Reference proteome</keyword>
<accession>A0ABN2VRC5</accession>
<evidence type="ECO:0000256" key="4">
    <source>
        <dbReference type="ARBA" id="ARBA00022475"/>
    </source>
</evidence>
<evidence type="ECO:0000256" key="9">
    <source>
        <dbReference type="SAM" id="MobiDB-lite"/>
    </source>
</evidence>
<feature type="transmembrane region" description="Helical" evidence="10">
    <location>
        <begin position="172"/>
        <end position="194"/>
    </location>
</feature>
<comment type="subcellular location">
    <subcellularLocation>
        <location evidence="1">Cell membrane</location>
        <topology evidence="1">Multi-pass membrane protein</topology>
    </subcellularLocation>
</comment>
<gene>
    <name evidence="12" type="ORF">GCM10009801_19450</name>
</gene>
<dbReference type="Gene3D" id="1.20.1250.20">
    <property type="entry name" value="MFS general substrate transporter like domains"/>
    <property type="match status" value="2"/>
</dbReference>
<feature type="transmembrane region" description="Helical" evidence="10">
    <location>
        <begin position="422"/>
        <end position="439"/>
    </location>
</feature>
<feature type="transmembrane region" description="Helical" evidence="10">
    <location>
        <begin position="350"/>
        <end position="367"/>
    </location>
</feature>
<dbReference type="InterPro" id="IPR020846">
    <property type="entry name" value="MFS_dom"/>
</dbReference>
<keyword evidence="7 10" id="KW-1133">Transmembrane helix</keyword>
<dbReference type="PROSITE" id="PS50850">
    <property type="entry name" value="MFS"/>
    <property type="match status" value="1"/>
</dbReference>
<feature type="transmembrane region" description="Helical" evidence="10">
    <location>
        <begin position="71"/>
        <end position="94"/>
    </location>
</feature>
<evidence type="ECO:0000256" key="7">
    <source>
        <dbReference type="ARBA" id="ARBA00022989"/>
    </source>
</evidence>
<feature type="transmembrane region" description="Helical" evidence="10">
    <location>
        <begin position="133"/>
        <end position="151"/>
    </location>
</feature>
<evidence type="ECO:0000256" key="10">
    <source>
        <dbReference type="SAM" id="Phobius"/>
    </source>
</evidence>
<keyword evidence="8 10" id="KW-0472">Membrane</keyword>
<comment type="similarity">
    <text evidence="2">Belongs to the major facilitator superfamily. Metabolite:H+ Symporter (MHS) family (TC 2.A.1.6) family.</text>
</comment>
<keyword evidence="4" id="KW-1003">Cell membrane</keyword>
<evidence type="ECO:0000313" key="13">
    <source>
        <dbReference type="Proteomes" id="UP001500016"/>
    </source>
</evidence>
<protein>
    <submittedName>
        <fullName evidence="12">MFS transporter</fullName>
    </submittedName>
</protein>
<evidence type="ECO:0000256" key="6">
    <source>
        <dbReference type="ARBA" id="ARBA00022847"/>
    </source>
</evidence>
<sequence length="453" mass="47264">MPEQSTLSPDPAPGPGPGTGSGTEPGSATPSRRVLIAGSIGNFVEWFDIGIYGTLSSVIAGNFFAHGDRTAALLSTFAIFAVGFAIRPVGALYFGPLADRVGRNRVLAITVLVTSAATFAIGVLPTYATVGTLAPLLLVLARLVQGFAAGGETSSAVSLLFEYAPRNRRGYYTSYGAALGFVAFVCGAGVALVLSLAFGDDQMSAYAWRIPFLLALPLGVAGLYLRLKLDDTPEFVRMAKAGEVAEAPMKETFRTSGRPMLILAGVIVLKGVAHWILQTFMVSYLSDTMHFSRTQSFAASTVCMGAVAVLIPCAGLLSDRVGRRPLLIGGAVGLIVLAWPSLLLMSFDNALLAVAAMVLLGLPIAAYDGAANASMAELFPARIRTGAIAIPYNISVSLFGGTAPYIATWLVSSTGYDLAPSYYLMFAGLLTLVTVVLGVRETAGPRAEKTVTG</sequence>